<proteinExistence type="inferred from homology"/>
<dbReference type="PRINTS" id="PR01078">
    <property type="entry name" value="AMINACHANNEL"/>
</dbReference>
<evidence type="ECO:0000256" key="12">
    <source>
        <dbReference type="ARBA" id="ARBA00023303"/>
    </source>
</evidence>
<protein>
    <submittedName>
        <fullName evidence="17">Amiloride-sensitive sodium channel</fullName>
    </submittedName>
</protein>
<evidence type="ECO:0000256" key="9">
    <source>
        <dbReference type="ARBA" id="ARBA00023136"/>
    </source>
</evidence>
<evidence type="ECO:0000256" key="1">
    <source>
        <dbReference type="ARBA" id="ARBA00004141"/>
    </source>
</evidence>
<evidence type="ECO:0000256" key="5">
    <source>
        <dbReference type="ARBA" id="ARBA00022692"/>
    </source>
</evidence>
<name>A0A914WP26_9BILA</name>
<dbReference type="Gene3D" id="1.10.287.770">
    <property type="entry name" value="YojJ-like"/>
    <property type="match status" value="1"/>
</dbReference>
<dbReference type="Gene3D" id="1.10.287.820">
    <property type="entry name" value="Acid-sensing ion channel domain"/>
    <property type="match status" value="1"/>
</dbReference>
<dbReference type="GO" id="GO:0005886">
    <property type="term" value="C:plasma membrane"/>
    <property type="evidence" value="ECO:0007669"/>
    <property type="project" value="TreeGrafter"/>
</dbReference>
<comment type="subcellular location">
    <subcellularLocation>
        <location evidence="1">Membrane</location>
        <topology evidence="1">Multi-pass membrane protein</topology>
    </subcellularLocation>
</comment>
<keyword evidence="9 15" id="KW-0472">Membrane</keyword>
<dbReference type="AlphaFoldDB" id="A0A914WP26"/>
<keyword evidence="6 15" id="KW-1133">Transmembrane helix</keyword>
<evidence type="ECO:0000313" key="16">
    <source>
        <dbReference type="Proteomes" id="UP000887566"/>
    </source>
</evidence>
<evidence type="ECO:0000256" key="13">
    <source>
        <dbReference type="RuleBase" id="RU000679"/>
    </source>
</evidence>
<dbReference type="GO" id="GO:0015280">
    <property type="term" value="F:ligand-gated sodium channel activity"/>
    <property type="evidence" value="ECO:0007669"/>
    <property type="project" value="TreeGrafter"/>
</dbReference>
<evidence type="ECO:0000256" key="6">
    <source>
        <dbReference type="ARBA" id="ARBA00022989"/>
    </source>
</evidence>
<dbReference type="WBParaSite" id="PSAMB.scaffold4741size13669.g25068.t1">
    <property type="protein sequence ID" value="PSAMB.scaffold4741size13669.g25068.t1"/>
    <property type="gene ID" value="PSAMB.scaffold4741size13669.g25068"/>
</dbReference>
<keyword evidence="5 13" id="KW-0812">Transmembrane</keyword>
<comment type="similarity">
    <text evidence="2 13">Belongs to the amiloride-sensitive sodium channel (TC 1.A.6) family.</text>
</comment>
<evidence type="ECO:0000256" key="10">
    <source>
        <dbReference type="ARBA" id="ARBA00023180"/>
    </source>
</evidence>
<evidence type="ECO:0000256" key="7">
    <source>
        <dbReference type="ARBA" id="ARBA00023053"/>
    </source>
</evidence>
<organism evidence="16 17">
    <name type="scientific">Plectus sambesii</name>
    <dbReference type="NCBI Taxonomy" id="2011161"/>
    <lineage>
        <taxon>Eukaryota</taxon>
        <taxon>Metazoa</taxon>
        <taxon>Ecdysozoa</taxon>
        <taxon>Nematoda</taxon>
        <taxon>Chromadorea</taxon>
        <taxon>Plectida</taxon>
        <taxon>Plectina</taxon>
        <taxon>Plectoidea</taxon>
        <taxon>Plectidae</taxon>
        <taxon>Plectus</taxon>
    </lineage>
</organism>
<keyword evidence="8 13" id="KW-0406">Ion transport</keyword>
<keyword evidence="3 13" id="KW-0813">Transport</keyword>
<evidence type="ECO:0000256" key="11">
    <source>
        <dbReference type="ARBA" id="ARBA00023201"/>
    </source>
</evidence>
<dbReference type="Pfam" id="PF00858">
    <property type="entry name" value="ASC"/>
    <property type="match status" value="1"/>
</dbReference>
<feature type="compositionally biased region" description="Polar residues" evidence="14">
    <location>
        <begin position="272"/>
        <end position="287"/>
    </location>
</feature>
<evidence type="ECO:0000256" key="3">
    <source>
        <dbReference type="ARBA" id="ARBA00022448"/>
    </source>
</evidence>
<feature type="region of interest" description="Disordered" evidence="14">
    <location>
        <begin position="259"/>
        <end position="287"/>
    </location>
</feature>
<keyword evidence="12 13" id="KW-0407">Ion channel</keyword>
<reference evidence="17" key="1">
    <citation type="submission" date="2022-11" db="UniProtKB">
        <authorList>
            <consortium name="WormBaseParasite"/>
        </authorList>
    </citation>
    <scope>IDENTIFICATION</scope>
</reference>
<keyword evidence="4 13" id="KW-0894">Sodium channel</keyword>
<dbReference type="InterPro" id="IPR001873">
    <property type="entry name" value="ENaC"/>
</dbReference>
<dbReference type="Proteomes" id="UP000887566">
    <property type="component" value="Unplaced"/>
</dbReference>
<evidence type="ECO:0000256" key="2">
    <source>
        <dbReference type="ARBA" id="ARBA00007193"/>
    </source>
</evidence>
<feature type="transmembrane region" description="Helical" evidence="15">
    <location>
        <begin position="228"/>
        <end position="253"/>
    </location>
</feature>
<evidence type="ECO:0000256" key="15">
    <source>
        <dbReference type="SAM" id="Phobius"/>
    </source>
</evidence>
<evidence type="ECO:0000256" key="4">
    <source>
        <dbReference type="ARBA" id="ARBA00022461"/>
    </source>
</evidence>
<evidence type="ECO:0000313" key="17">
    <source>
        <dbReference type="WBParaSite" id="PSAMB.scaffold4741size13669.g25068.t1"/>
    </source>
</evidence>
<keyword evidence="11 13" id="KW-0739">Sodium transport</keyword>
<keyword evidence="10" id="KW-0325">Glycoprotein</keyword>
<dbReference type="PANTHER" id="PTHR11690:SF296">
    <property type="entry name" value="DEGENERIN-LIKE PROTEIN DEL-10"/>
    <property type="match status" value="1"/>
</dbReference>
<dbReference type="PANTHER" id="PTHR11690">
    <property type="entry name" value="AMILORIDE-SENSITIVE SODIUM CHANNEL-RELATED"/>
    <property type="match status" value="1"/>
</dbReference>
<evidence type="ECO:0000256" key="14">
    <source>
        <dbReference type="SAM" id="MobiDB-lite"/>
    </source>
</evidence>
<evidence type="ECO:0000256" key="8">
    <source>
        <dbReference type="ARBA" id="ARBA00023065"/>
    </source>
</evidence>
<sequence>MDNYMDEGFAVQLHFGPQIVVGQWMTVAPGFHYMFAMKERKTRAKLPTDMFSVGVNNAREYFSLLGLKPPCEMNPKLKYDIDEKYSRQQCMTECSLDDMNKYCNCLPFHDSPYVRMCELEELADCYNLLKEYNATQPCEDCLLACRERCVDRTVETSITFGRFPPRSQIKNIEALLTRMRTPATLEQIREDYIMLDIFYEKLSITVVEWYEAQGFESLIGSLGGVMSLWAGMSILTVVQAIVYICHASCCGLCPARKRKKKSRKVKPAPTASLATPKNHPSLSTTAA</sequence>
<keyword evidence="7" id="KW-0915">Sodium</keyword>
<keyword evidence="16" id="KW-1185">Reference proteome</keyword>
<accession>A0A914WP26</accession>